<evidence type="ECO:0000313" key="4">
    <source>
        <dbReference type="Proteomes" id="UP000295636"/>
    </source>
</evidence>
<feature type="domain" description="GFO/IDH/MocA-like oxidoreductase" evidence="2">
    <location>
        <begin position="132"/>
        <end position="255"/>
    </location>
</feature>
<dbReference type="GO" id="GO:0000166">
    <property type="term" value="F:nucleotide binding"/>
    <property type="evidence" value="ECO:0007669"/>
    <property type="project" value="InterPro"/>
</dbReference>
<comment type="caution">
    <text evidence="3">The sequence shown here is derived from an EMBL/GenBank/DDBJ whole genome shotgun (WGS) entry which is preliminary data.</text>
</comment>
<feature type="domain" description="Gfo/Idh/MocA-like oxidoreductase N-terminal" evidence="1">
    <location>
        <begin position="7"/>
        <end position="114"/>
    </location>
</feature>
<evidence type="ECO:0000313" key="3">
    <source>
        <dbReference type="EMBL" id="TDG00360.1"/>
    </source>
</evidence>
<proteinExistence type="predicted"/>
<reference evidence="3 4" key="1">
    <citation type="submission" date="2019-03" db="EMBL/GenBank/DDBJ databases">
        <title>This is whole genome sequence of Paenibacillus sp MS74 strain.</title>
        <authorList>
            <person name="Trinh H.N."/>
        </authorList>
    </citation>
    <scope>NUCLEOTIDE SEQUENCE [LARGE SCALE GENOMIC DNA]</scope>
    <source>
        <strain evidence="3 4">MS74</strain>
    </source>
</reference>
<dbReference type="Pfam" id="PF22725">
    <property type="entry name" value="GFO_IDH_MocA_C3"/>
    <property type="match status" value="1"/>
</dbReference>
<dbReference type="EMBL" id="SMRT01000001">
    <property type="protein sequence ID" value="TDG00360.1"/>
    <property type="molecule type" value="Genomic_DNA"/>
</dbReference>
<dbReference type="InterPro" id="IPR052515">
    <property type="entry name" value="Gfo/Idh/MocA_Oxidoreductase"/>
</dbReference>
<dbReference type="InterPro" id="IPR055170">
    <property type="entry name" value="GFO_IDH_MocA-like_dom"/>
</dbReference>
<gene>
    <name evidence="3" type="ORF">E1757_01590</name>
</gene>
<name>A0A4R5KWF8_9BACL</name>
<dbReference type="InterPro" id="IPR036291">
    <property type="entry name" value="NAD(P)-bd_dom_sf"/>
</dbReference>
<dbReference type="Proteomes" id="UP000295636">
    <property type="component" value="Unassembled WGS sequence"/>
</dbReference>
<organism evidence="3 4">
    <name type="scientific">Paenibacillus piri</name>
    <dbReference type="NCBI Taxonomy" id="2547395"/>
    <lineage>
        <taxon>Bacteria</taxon>
        <taxon>Bacillati</taxon>
        <taxon>Bacillota</taxon>
        <taxon>Bacilli</taxon>
        <taxon>Bacillales</taxon>
        <taxon>Paenibacillaceae</taxon>
        <taxon>Paenibacillus</taxon>
    </lineage>
</organism>
<dbReference type="SUPFAM" id="SSF51735">
    <property type="entry name" value="NAD(P)-binding Rossmann-fold domains"/>
    <property type="match status" value="1"/>
</dbReference>
<keyword evidence="4" id="KW-1185">Reference proteome</keyword>
<dbReference type="Gene3D" id="3.30.360.10">
    <property type="entry name" value="Dihydrodipicolinate Reductase, domain 2"/>
    <property type="match status" value="1"/>
</dbReference>
<accession>A0A4R5KWF8</accession>
<dbReference type="OrthoDB" id="9815825at2"/>
<evidence type="ECO:0000259" key="2">
    <source>
        <dbReference type="Pfam" id="PF22725"/>
    </source>
</evidence>
<dbReference type="Pfam" id="PF01408">
    <property type="entry name" value="GFO_IDH_MocA"/>
    <property type="match status" value="1"/>
</dbReference>
<dbReference type="AlphaFoldDB" id="A0A4R5KWF8"/>
<evidence type="ECO:0000259" key="1">
    <source>
        <dbReference type="Pfam" id="PF01408"/>
    </source>
</evidence>
<dbReference type="InterPro" id="IPR000683">
    <property type="entry name" value="Gfo/Idh/MocA-like_OxRdtase_N"/>
</dbReference>
<protein>
    <submittedName>
        <fullName evidence="3">Gfo/Idh/MocA family oxidoreductase</fullName>
    </submittedName>
</protein>
<dbReference type="PANTHER" id="PTHR43249">
    <property type="entry name" value="UDP-N-ACETYL-2-AMINO-2-DEOXY-D-GLUCURONATE OXIDASE"/>
    <property type="match status" value="1"/>
</dbReference>
<dbReference type="PANTHER" id="PTHR43249:SF1">
    <property type="entry name" value="D-GLUCOSIDE 3-DEHYDROGENASE"/>
    <property type="match status" value="1"/>
</dbReference>
<dbReference type="SUPFAM" id="SSF55347">
    <property type="entry name" value="Glyceraldehyde-3-phosphate dehydrogenase-like, C-terminal domain"/>
    <property type="match status" value="1"/>
</dbReference>
<dbReference type="Gene3D" id="3.40.50.720">
    <property type="entry name" value="NAD(P)-binding Rossmann-like Domain"/>
    <property type="match status" value="1"/>
</dbReference>
<sequence length="346" mass="37900">MKTLGSAIIGCGSISGVHLKAVADLENAELKAVVDLDESKAKRVAEQYGCDYYTDYNEVLKRDDIQIVHICTGHHQHAPVTVDALNAGKHVLTEKPMAETKAAAQSMLKAAGQNPGVQLGVIFQNRYNASSQRIKQAVDSGEFGKLLGLKGIVTWHRNSSYYETDWKGNWATEGGGVLINQSIHTLDLLHWFGGQVASLKGTFSNDSLEDVIEVEDTVHVFLQFASGAKGIFYATNAYVKNSPVELELCFEQGALVQRGDTLYLEQDGKLTVLVEPQVNLSGGKSYWGSSHELQIRDFYEHVLEGKPFWIDGPEGYKTFGLVMDVYESSRTGKTITYSGAEAAARS</sequence>